<evidence type="ECO:0000259" key="8">
    <source>
        <dbReference type="PROSITE" id="PS50110"/>
    </source>
</evidence>
<evidence type="ECO:0000313" key="10">
    <source>
        <dbReference type="Proteomes" id="UP001180616"/>
    </source>
</evidence>
<dbReference type="PANTHER" id="PTHR32071">
    <property type="entry name" value="TRANSCRIPTIONAL REGULATORY PROTEIN"/>
    <property type="match status" value="1"/>
</dbReference>
<dbReference type="Pfam" id="PF00158">
    <property type="entry name" value="Sigma54_activat"/>
    <property type="match status" value="1"/>
</dbReference>
<keyword evidence="10" id="KW-1185">Reference proteome</keyword>
<dbReference type="Proteomes" id="UP001180616">
    <property type="component" value="Chromosome"/>
</dbReference>
<dbReference type="Gene3D" id="1.10.8.60">
    <property type="match status" value="1"/>
</dbReference>
<dbReference type="InterPro" id="IPR027417">
    <property type="entry name" value="P-loop_NTPase"/>
</dbReference>
<evidence type="ECO:0000256" key="2">
    <source>
        <dbReference type="ARBA" id="ARBA00022840"/>
    </source>
</evidence>
<dbReference type="PROSITE" id="PS50045">
    <property type="entry name" value="SIGMA54_INTERACT_4"/>
    <property type="match status" value="1"/>
</dbReference>
<dbReference type="EMBL" id="CP133659">
    <property type="protein sequence ID" value="WMW66261.1"/>
    <property type="molecule type" value="Genomic_DNA"/>
</dbReference>
<dbReference type="PANTHER" id="PTHR32071:SF113">
    <property type="entry name" value="ALGINATE BIOSYNTHESIS TRANSCRIPTIONAL REGULATORY PROTEIN ALGB"/>
    <property type="match status" value="1"/>
</dbReference>
<keyword evidence="3" id="KW-0805">Transcription regulation</keyword>
<dbReference type="PROSITE" id="PS00676">
    <property type="entry name" value="SIGMA54_INTERACT_2"/>
    <property type="match status" value="1"/>
</dbReference>
<gene>
    <name evidence="9" type="ORF">KPS_000824</name>
</gene>
<name>A0ABY9R3C4_9BACT</name>
<evidence type="ECO:0000256" key="4">
    <source>
        <dbReference type="ARBA" id="ARBA00023125"/>
    </source>
</evidence>
<dbReference type="SUPFAM" id="SSF52172">
    <property type="entry name" value="CheY-like"/>
    <property type="match status" value="1"/>
</dbReference>
<dbReference type="Pfam" id="PF25601">
    <property type="entry name" value="AAA_lid_14"/>
    <property type="match status" value="1"/>
</dbReference>
<protein>
    <submittedName>
        <fullName evidence="9">Sigma 54-interacting transcriptional regulator</fullName>
    </submittedName>
</protein>
<sequence length="489" mass="52978">MANILMIGHQADLYVHLSRLLVSEGHTLHIASTFDEGISYCGSMDCNLVVLEDTVVQTVSAAITLLRETASSPHVVVVTDSYNPGRGHAALLGGALNYMRKGTAPRAICALIGKLPTLSASSCNIPSFRNFGIYGSSAKLQVQLGIISRSSSAIVNVLLQGETGTGKELFARAIHRMSPRKDGPLITVDCASLPEHLVESLLFGYSQGAFTGAARSRVGLIKQADGGTLFLDEVSELPLALQKKFLRVLQERRYRPVGGGKEETSNFRLVAATNKDLQEMARLGTFRDDLLYRISTMKVLLPPLRERGADVIEIAEHLLEARAAANGGSPRQMSADFKARLLAYPWPGNIRELVNVIDCTLAVAEDGDVLFAEHLPATIHAGMLQASTPAWPDQGQGAVHRRGGMEQSPAAVDGVARLQSGEDVALSVSRPHVIPSFREAKREAMESFERTYLSKLYAETQGNVQNACALSNLSRARLYELMRKYSILG</sequence>
<dbReference type="InterPro" id="IPR002078">
    <property type="entry name" value="Sigma_54_int"/>
</dbReference>
<dbReference type="PROSITE" id="PS00675">
    <property type="entry name" value="SIGMA54_INTERACT_1"/>
    <property type="match status" value="1"/>
</dbReference>
<dbReference type="PROSITE" id="PS50110">
    <property type="entry name" value="RESPONSE_REGULATORY"/>
    <property type="match status" value="1"/>
</dbReference>
<dbReference type="InterPro" id="IPR025943">
    <property type="entry name" value="Sigma_54_int_dom_ATP-bd_2"/>
</dbReference>
<dbReference type="Gene3D" id="3.40.50.2300">
    <property type="match status" value="1"/>
</dbReference>
<dbReference type="InterPro" id="IPR025662">
    <property type="entry name" value="Sigma_54_int_dom_ATP-bd_1"/>
</dbReference>
<dbReference type="InterPro" id="IPR001789">
    <property type="entry name" value="Sig_transdc_resp-reg_receiver"/>
</dbReference>
<evidence type="ECO:0000313" key="9">
    <source>
        <dbReference type="EMBL" id="WMW66261.1"/>
    </source>
</evidence>
<dbReference type="InterPro" id="IPR003593">
    <property type="entry name" value="AAA+_ATPase"/>
</dbReference>
<keyword evidence="1" id="KW-0547">Nucleotide-binding</keyword>
<reference evidence="9" key="1">
    <citation type="submission" date="2023-09" db="EMBL/GenBank/DDBJ databases">
        <authorList>
            <consortium name="CW5 consortium"/>
            <person name="Lu C.-W."/>
        </authorList>
    </citation>
    <scope>NUCLEOTIDE SEQUENCE</scope>
    <source>
        <strain evidence="9">KPS</strain>
    </source>
</reference>
<dbReference type="RefSeq" id="WP_309542165.1">
    <property type="nucleotide sequence ID" value="NZ_CP133659.1"/>
</dbReference>
<dbReference type="SUPFAM" id="SSF52540">
    <property type="entry name" value="P-loop containing nucleoside triphosphate hydrolases"/>
    <property type="match status" value="1"/>
</dbReference>
<dbReference type="SUPFAM" id="SSF46689">
    <property type="entry name" value="Homeodomain-like"/>
    <property type="match status" value="1"/>
</dbReference>
<evidence type="ECO:0000256" key="3">
    <source>
        <dbReference type="ARBA" id="ARBA00023015"/>
    </source>
</evidence>
<dbReference type="InterPro" id="IPR011006">
    <property type="entry name" value="CheY-like_superfamily"/>
</dbReference>
<dbReference type="Gene3D" id="1.10.10.60">
    <property type="entry name" value="Homeodomain-like"/>
    <property type="match status" value="1"/>
</dbReference>
<comment type="caution">
    <text evidence="6">Lacks conserved residue(s) required for the propagation of feature annotation.</text>
</comment>
<evidence type="ECO:0000256" key="1">
    <source>
        <dbReference type="ARBA" id="ARBA00022741"/>
    </source>
</evidence>
<accession>A0ABY9R3C4</accession>
<proteinExistence type="predicted"/>
<evidence type="ECO:0000259" key="7">
    <source>
        <dbReference type="PROSITE" id="PS50045"/>
    </source>
</evidence>
<dbReference type="CDD" id="cd00009">
    <property type="entry name" value="AAA"/>
    <property type="match status" value="1"/>
</dbReference>
<evidence type="ECO:0000256" key="6">
    <source>
        <dbReference type="PROSITE-ProRule" id="PRU00169"/>
    </source>
</evidence>
<dbReference type="InterPro" id="IPR009057">
    <property type="entry name" value="Homeodomain-like_sf"/>
</dbReference>
<organism evidence="9 10">
    <name type="scientific">Nitratidesulfovibrio liaohensis</name>
    <dbReference type="NCBI Taxonomy" id="2604158"/>
    <lineage>
        <taxon>Bacteria</taxon>
        <taxon>Pseudomonadati</taxon>
        <taxon>Thermodesulfobacteriota</taxon>
        <taxon>Desulfovibrionia</taxon>
        <taxon>Desulfovibrionales</taxon>
        <taxon>Desulfovibrionaceae</taxon>
        <taxon>Nitratidesulfovibrio</taxon>
    </lineage>
</organism>
<feature type="domain" description="Sigma-54 factor interaction" evidence="7">
    <location>
        <begin position="133"/>
        <end position="362"/>
    </location>
</feature>
<feature type="domain" description="Response regulatory" evidence="8">
    <location>
        <begin position="3"/>
        <end position="116"/>
    </location>
</feature>
<dbReference type="PROSITE" id="PS00688">
    <property type="entry name" value="SIGMA54_INTERACT_3"/>
    <property type="match status" value="1"/>
</dbReference>
<keyword evidence="5" id="KW-0804">Transcription</keyword>
<dbReference type="InterPro" id="IPR025944">
    <property type="entry name" value="Sigma_54_int_dom_CS"/>
</dbReference>
<evidence type="ECO:0000256" key="5">
    <source>
        <dbReference type="ARBA" id="ARBA00023163"/>
    </source>
</evidence>
<dbReference type="InterPro" id="IPR058031">
    <property type="entry name" value="AAA_lid_NorR"/>
</dbReference>
<dbReference type="Gene3D" id="3.40.50.300">
    <property type="entry name" value="P-loop containing nucleotide triphosphate hydrolases"/>
    <property type="match status" value="1"/>
</dbReference>
<keyword evidence="2" id="KW-0067">ATP-binding</keyword>
<keyword evidence="4" id="KW-0238">DNA-binding</keyword>
<dbReference type="SMART" id="SM00382">
    <property type="entry name" value="AAA"/>
    <property type="match status" value="1"/>
</dbReference>